<sequence length="77" mass="8290">MRFFACSFDSVLIRFFLMMACVIGGLFIGQPLVAILALPLFLSAVLGVSFLPEPTVGAAEAKAVKMKNKPTRTQQVA</sequence>
<dbReference type="Proteomes" id="UP000650081">
    <property type="component" value="Unassembled WGS sequence"/>
</dbReference>
<evidence type="ECO:0000256" key="1">
    <source>
        <dbReference type="SAM" id="Phobius"/>
    </source>
</evidence>
<dbReference type="AlphaFoldDB" id="A0A923T8L1"/>
<gene>
    <name evidence="2" type="ORF">H9S92_16360</name>
</gene>
<dbReference type="EMBL" id="JACSIT010000141">
    <property type="protein sequence ID" value="MBC6995740.1"/>
    <property type="molecule type" value="Genomic_DNA"/>
</dbReference>
<accession>A0A923T8L1</accession>
<dbReference type="RefSeq" id="WP_187467764.1">
    <property type="nucleotide sequence ID" value="NZ_JACSIT010000141.1"/>
</dbReference>
<organism evidence="2 3">
    <name type="scientific">Neolewinella lacunae</name>
    <dbReference type="NCBI Taxonomy" id="1517758"/>
    <lineage>
        <taxon>Bacteria</taxon>
        <taxon>Pseudomonadati</taxon>
        <taxon>Bacteroidota</taxon>
        <taxon>Saprospiria</taxon>
        <taxon>Saprospirales</taxon>
        <taxon>Lewinellaceae</taxon>
        <taxon>Neolewinella</taxon>
    </lineage>
</organism>
<evidence type="ECO:0000313" key="2">
    <source>
        <dbReference type="EMBL" id="MBC6995740.1"/>
    </source>
</evidence>
<feature type="transmembrane region" description="Helical" evidence="1">
    <location>
        <begin position="12"/>
        <end position="42"/>
    </location>
</feature>
<name>A0A923T8L1_9BACT</name>
<keyword evidence="1" id="KW-1133">Transmembrane helix</keyword>
<reference evidence="2" key="1">
    <citation type="submission" date="2020-08" db="EMBL/GenBank/DDBJ databases">
        <title>Lewinella bacteria from marine environments.</title>
        <authorList>
            <person name="Zhong Y."/>
        </authorList>
    </citation>
    <scope>NUCLEOTIDE SEQUENCE</scope>
    <source>
        <strain evidence="2">KCTC 42187</strain>
    </source>
</reference>
<evidence type="ECO:0000313" key="3">
    <source>
        <dbReference type="Proteomes" id="UP000650081"/>
    </source>
</evidence>
<keyword evidence="1" id="KW-0472">Membrane</keyword>
<keyword evidence="3" id="KW-1185">Reference proteome</keyword>
<proteinExistence type="predicted"/>
<comment type="caution">
    <text evidence="2">The sequence shown here is derived from an EMBL/GenBank/DDBJ whole genome shotgun (WGS) entry which is preliminary data.</text>
</comment>
<keyword evidence="1" id="KW-0812">Transmembrane</keyword>
<protein>
    <submittedName>
        <fullName evidence="2">Uncharacterized protein</fullName>
    </submittedName>
</protein>